<accession>A0ABD6E7D1</accession>
<protein>
    <submittedName>
        <fullName evidence="1">Uncharacterized protein</fullName>
    </submittedName>
</protein>
<evidence type="ECO:0000313" key="1">
    <source>
        <dbReference type="EMBL" id="MFH4975061.1"/>
    </source>
</evidence>
<evidence type="ECO:0000313" key="2">
    <source>
        <dbReference type="Proteomes" id="UP001608902"/>
    </source>
</evidence>
<gene>
    <name evidence="1" type="ORF">AB6A40_001770</name>
</gene>
<keyword evidence="2" id="KW-1185">Reference proteome</keyword>
<name>A0ABD6E7D1_9BILA</name>
<dbReference type="AlphaFoldDB" id="A0ABD6E7D1"/>
<proteinExistence type="predicted"/>
<dbReference type="Proteomes" id="UP001608902">
    <property type="component" value="Unassembled WGS sequence"/>
</dbReference>
<comment type="caution">
    <text evidence="1">The sequence shown here is derived from an EMBL/GenBank/DDBJ whole genome shotgun (WGS) entry which is preliminary data.</text>
</comment>
<organism evidence="1 2">
    <name type="scientific">Gnathostoma spinigerum</name>
    <dbReference type="NCBI Taxonomy" id="75299"/>
    <lineage>
        <taxon>Eukaryota</taxon>
        <taxon>Metazoa</taxon>
        <taxon>Ecdysozoa</taxon>
        <taxon>Nematoda</taxon>
        <taxon>Chromadorea</taxon>
        <taxon>Rhabditida</taxon>
        <taxon>Spirurina</taxon>
        <taxon>Gnathostomatomorpha</taxon>
        <taxon>Gnathostomatoidea</taxon>
        <taxon>Gnathostomatidae</taxon>
        <taxon>Gnathostoma</taxon>
    </lineage>
</organism>
<sequence length="121" mass="13095">MVCGSGFISRALLQHPTQATEVLIGSVPTEVADICKLDSIGINLEQELREDDERTQSSLNSSTRWLPDGRYNVDWPCKSVSASLAHNYGLCFGQSTSVTYSLTMQKPIAASDVRGNNAATT</sequence>
<dbReference type="EMBL" id="JBGFUD010000697">
    <property type="protein sequence ID" value="MFH4975061.1"/>
    <property type="molecule type" value="Genomic_DNA"/>
</dbReference>
<reference evidence="1 2" key="1">
    <citation type="submission" date="2024-08" db="EMBL/GenBank/DDBJ databases">
        <title>Gnathostoma spinigerum genome.</title>
        <authorList>
            <person name="Gonzalez-Bertolin B."/>
            <person name="Monzon S."/>
            <person name="Zaballos A."/>
            <person name="Jimenez P."/>
            <person name="Dekumyoy P."/>
            <person name="Varona S."/>
            <person name="Cuesta I."/>
            <person name="Sumanam S."/>
            <person name="Adisakwattana P."/>
            <person name="Gasser R.B."/>
            <person name="Hernandez-Gonzalez A."/>
            <person name="Young N.D."/>
            <person name="Perteguer M.J."/>
        </authorList>
    </citation>
    <scope>NUCLEOTIDE SEQUENCE [LARGE SCALE GENOMIC DNA]</scope>
    <source>
        <strain evidence="1">AL3</strain>
        <tissue evidence="1">Liver</tissue>
    </source>
</reference>